<dbReference type="PANTHER" id="PTHR43102">
    <property type="entry name" value="SLR1143 PROTEIN"/>
    <property type="match status" value="1"/>
</dbReference>
<dbReference type="HOGENOM" id="CLU_512858_0_0_1"/>
<dbReference type="SUPFAM" id="SSF55781">
    <property type="entry name" value="GAF domain-like"/>
    <property type="match status" value="1"/>
</dbReference>
<evidence type="ECO:0000259" key="1">
    <source>
        <dbReference type="Pfam" id="PF01590"/>
    </source>
</evidence>
<feature type="domain" description="GAF" evidence="1">
    <location>
        <begin position="71"/>
        <end position="200"/>
    </location>
</feature>
<dbReference type="eggNOG" id="KOG0519">
    <property type="taxonomic scope" value="Eukaryota"/>
</dbReference>
<proteinExistence type="predicted"/>
<dbReference type="InterPro" id="IPR003018">
    <property type="entry name" value="GAF"/>
</dbReference>
<organism evidence="3">
    <name type="scientific">Candida tenuis (strain ATCC 10573 / BCRC 21748 / CBS 615 / JCM 9827 / NBRC 10315 / NRRL Y-1498 / VKM Y-70)</name>
    <name type="common">Yeast</name>
    <name type="synonym">Yamadazyma tenuis</name>
    <dbReference type="NCBI Taxonomy" id="590646"/>
    <lineage>
        <taxon>Eukaryota</taxon>
        <taxon>Fungi</taxon>
        <taxon>Dikarya</taxon>
        <taxon>Ascomycota</taxon>
        <taxon>Saccharomycotina</taxon>
        <taxon>Pichiomycetes</taxon>
        <taxon>Debaryomycetaceae</taxon>
        <taxon>Yamadazyma</taxon>
    </lineage>
</organism>
<dbReference type="InterPro" id="IPR029016">
    <property type="entry name" value="GAF-like_dom_sf"/>
</dbReference>
<dbReference type="EMBL" id="GL996528">
    <property type="protein sequence ID" value="EGV60042.1"/>
    <property type="molecule type" value="Genomic_DNA"/>
</dbReference>
<evidence type="ECO:0000313" key="2">
    <source>
        <dbReference type="EMBL" id="EGV60042.1"/>
    </source>
</evidence>
<sequence>MLIRKYAFLQPSPQNQIHTNSNQGKWNLSEIPKPKCVGDVRFMKPPECYIESSRAKVVNEYTNLKQWDEKPIFKKIISRARKQFNVSGVSISIVNSKKVVFKYESLLNASEVSRPASIDGHAIVSQDYFLLLDASKDWRTTSNPFVDGIPYIRFYCGVPLMAANRKDIVGVVAIFDSFPRKSFSNESITILKQLSSEITQVLNTPIEDMSLKYKNVRANSKYSTARYDEKMTELHELQIKLGRATSRGSLMTVFEKDGPGGPYSQNNNFKFLTKLTDEAEQEEFVNNNSLFEKLMKTGTIKRASNLLCKILSVNYKADFVYILEIRIAESYEIESKYFPKENKIESDSFAYANKLVKRPSDKNEFMSRIMGCYGSTHTSLNFENLIHHKCFEAEFGIHYKTKTNSSIYNVGVLMPFYRHSSKMVRQKKLRSLKGDKNPKTALFLRSGGYIVGLFNKEGEKKFDDQTISKVFNNVSVMRKLYISG</sequence>
<dbReference type="PANTHER" id="PTHR43102:SF2">
    <property type="entry name" value="GAF DOMAIN-CONTAINING PROTEIN"/>
    <property type="match status" value="1"/>
</dbReference>
<gene>
    <name evidence="2" type="ORF">CANTEDRAFT_116071</name>
</gene>
<dbReference type="Proteomes" id="UP000000707">
    <property type="component" value="Unassembled WGS sequence"/>
</dbReference>
<name>G3BFL2_CANTC</name>
<dbReference type="Pfam" id="PF01590">
    <property type="entry name" value="GAF"/>
    <property type="match status" value="1"/>
</dbReference>
<dbReference type="AlphaFoldDB" id="G3BFL2"/>
<evidence type="ECO:0000313" key="3">
    <source>
        <dbReference type="Proteomes" id="UP000000707"/>
    </source>
</evidence>
<keyword evidence="3" id="KW-1185">Reference proteome</keyword>
<reference evidence="2 3" key="1">
    <citation type="journal article" date="2011" name="Proc. Natl. Acad. Sci. U.S.A.">
        <title>Comparative genomics of xylose-fermenting fungi for enhanced biofuel production.</title>
        <authorList>
            <person name="Wohlbach D.J."/>
            <person name="Kuo A."/>
            <person name="Sato T.K."/>
            <person name="Potts K.M."/>
            <person name="Salamov A.A."/>
            <person name="LaButti K.M."/>
            <person name="Sun H."/>
            <person name="Clum A."/>
            <person name="Pangilinan J.L."/>
            <person name="Lindquist E.A."/>
            <person name="Lucas S."/>
            <person name="Lapidus A."/>
            <person name="Jin M."/>
            <person name="Gunawan C."/>
            <person name="Balan V."/>
            <person name="Dale B.E."/>
            <person name="Jeffries T.W."/>
            <person name="Zinkel R."/>
            <person name="Barry K.W."/>
            <person name="Grigoriev I.V."/>
            <person name="Gasch A.P."/>
        </authorList>
    </citation>
    <scope>NUCLEOTIDE SEQUENCE [LARGE SCALE GENOMIC DNA]</scope>
    <source>
        <strain evidence="3">ATCC 10573 / BCRC 21748 / CBS 615 / JCM 9827 / NBRC 10315 / NRRL Y-1498 / VKM Y-70</strain>
    </source>
</reference>
<dbReference type="Gene3D" id="3.30.450.40">
    <property type="match status" value="1"/>
</dbReference>
<dbReference type="OrthoDB" id="303614at2759"/>
<protein>
    <recommendedName>
        <fullName evidence="1">GAF domain-containing protein</fullName>
    </recommendedName>
</protein>
<accession>G3BFL2</accession>
<dbReference type="STRING" id="590646.G3BFL2"/>